<keyword evidence="9" id="KW-0411">Iron-sulfur</keyword>
<dbReference type="PRINTS" id="PR00411">
    <property type="entry name" value="PNDRDTASEI"/>
</dbReference>
<dbReference type="Pfam" id="PF00724">
    <property type="entry name" value="Oxidored_FMN"/>
    <property type="match status" value="1"/>
</dbReference>
<proteinExistence type="inferred from homology"/>
<evidence type="ECO:0000256" key="6">
    <source>
        <dbReference type="ARBA" id="ARBA00022723"/>
    </source>
</evidence>
<evidence type="ECO:0000313" key="13">
    <source>
        <dbReference type="Proteomes" id="UP000494322"/>
    </source>
</evidence>
<evidence type="ECO:0000256" key="1">
    <source>
        <dbReference type="ARBA" id="ARBA00001917"/>
    </source>
</evidence>
<dbReference type="GO" id="GO:0051536">
    <property type="term" value="F:iron-sulfur cluster binding"/>
    <property type="evidence" value="ECO:0007669"/>
    <property type="project" value="UniProtKB-KW"/>
</dbReference>
<dbReference type="Gene3D" id="3.20.20.70">
    <property type="entry name" value="Aldolase class I"/>
    <property type="match status" value="1"/>
</dbReference>
<dbReference type="EMBL" id="CABWIK020000002">
    <property type="protein sequence ID" value="CAB3962608.1"/>
    <property type="molecule type" value="Genomic_DNA"/>
</dbReference>
<comment type="cofactor">
    <cofactor evidence="1">
        <name>FMN</name>
        <dbReference type="ChEBI" id="CHEBI:58210"/>
    </cofactor>
</comment>
<dbReference type="GO" id="GO:0008670">
    <property type="term" value="F:2,4-dienoyl-CoA reductase (NADPH) activity"/>
    <property type="evidence" value="ECO:0007669"/>
    <property type="project" value="TreeGrafter"/>
</dbReference>
<dbReference type="InterPro" id="IPR036188">
    <property type="entry name" value="FAD/NAD-bd_sf"/>
</dbReference>
<dbReference type="InterPro" id="IPR001155">
    <property type="entry name" value="OxRdtase_FMN_N"/>
</dbReference>
<dbReference type="CDD" id="cd02930">
    <property type="entry name" value="DCR_FMN"/>
    <property type="match status" value="1"/>
</dbReference>
<dbReference type="Pfam" id="PF07992">
    <property type="entry name" value="Pyr_redox_2"/>
    <property type="match status" value="1"/>
</dbReference>
<evidence type="ECO:0000256" key="9">
    <source>
        <dbReference type="ARBA" id="ARBA00023014"/>
    </source>
</evidence>
<sequence>MTSIMAVCPLTFKAARAYDVTHRLLARIGTLIMTTTFPHLLAPLDLGFTTLKNRVLMGSMHTGLEDSRKTLPRLAEYFAERARGGVGLIVTGGFAPNVAGWTKPFGGTLMTSAAARRHREITEAVHAEDGKIALQILHTGRYGYHPFAVAPSKIKSPISPFAPHELSARGVERQIRAFVRCAKLAREAGYDGVEIMGSEGYLINQFISMHTNKRTDQWGGSYENRIRLPIEIIERTREAVGRDFILIYRLSMLDLIPDGSDWSETVQLAKAVERAGATIINTGIGWHEARVPTIATSVPRGAFAWVTKKMKGEVGIPLVTTNRINRPEVAEQILADGCADMVSMARPLLADAEFVVKAAQGRADEINTCIGCNQACLDHAFKNQIASCLLNPRACHETELKYTPAAQPKRIAVVGAGPAGLACSTVLAQRGHQVDLFDGAAEIGGQFNMAKRIPGKEEFHEALSYFGRQVELTGVNLHLNRRVDASDLIAGGYDEIVLATGVAPRDPKIPGQDGPNVLSYIDVLAGRQPVGRRVAVVGAGGIGFDVAEYLVQEGESPALDLEEWKAEWGVTDPAATRGGVTRAQVTAPAREVTLLQRKAAPLGKGLGKTTGWIHRATLKMKQVKMIGGVNYEQIDARGLHVSYGEQRTDHELIEADTIVLCTGQEPQRALLEPLQAAGRSVHLIGGAELAAELDAKRAIDQGSRLAARL</sequence>
<dbReference type="Gene3D" id="3.50.50.60">
    <property type="entry name" value="FAD/NAD(P)-binding domain"/>
    <property type="match status" value="1"/>
</dbReference>
<keyword evidence="4" id="KW-0285">Flavoprotein</keyword>
<dbReference type="FunFam" id="3.20.20.70:FF:000082">
    <property type="entry name" value="NADPH-dependent 2,4-dienoyl-CoA reductase"/>
    <property type="match status" value="1"/>
</dbReference>
<reference evidence="12 13" key="1">
    <citation type="submission" date="2020-04" db="EMBL/GenBank/DDBJ databases">
        <authorList>
            <person name="Depoorter E."/>
        </authorList>
    </citation>
    <scope>NUCLEOTIDE SEQUENCE [LARGE SCALE GENOMIC DNA]</scope>
    <source>
        <strain evidence="12 13">BCC0132</strain>
    </source>
</reference>
<organism evidence="12 13">
    <name type="scientific">Burkholderia cenocepacia</name>
    <dbReference type="NCBI Taxonomy" id="95486"/>
    <lineage>
        <taxon>Bacteria</taxon>
        <taxon>Pseudomonadati</taxon>
        <taxon>Pseudomonadota</taxon>
        <taxon>Betaproteobacteria</taxon>
        <taxon>Burkholderiales</taxon>
        <taxon>Burkholderiaceae</taxon>
        <taxon>Burkholderia</taxon>
        <taxon>Burkholderia cepacia complex</taxon>
    </lineage>
</organism>
<feature type="domain" description="NADH:flavin oxidoreductase/NADH oxidase N-terminal" evidence="10">
    <location>
        <begin position="40"/>
        <end position="365"/>
    </location>
</feature>
<comment type="similarity">
    <text evidence="3">In the N-terminal section; belongs to the NADH:flavin oxidoreductase/NADH oxidase family.</text>
</comment>
<evidence type="ECO:0000256" key="2">
    <source>
        <dbReference type="ARBA" id="ARBA00001966"/>
    </source>
</evidence>
<dbReference type="GO" id="GO:0010181">
    <property type="term" value="F:FMN binding"/>
    <property type="evidence" value="ECO:0007669"/>
    <property type="project" value="InterPro"/>
</dbReference>
<name>A0A6J5IV08_9BURK</name>
<evidence type="ECO:0000256" key="7">
    <source>
        <dbReference type="ARBA" id="ARBA00023002"/>
    </source>
</evidence>
<dbReference type="InterPro" id="IPR023753">
    <property type="entry name" value="FAD/NAD-binding_dom"/>
</dbReference>
<dbReference type="Gene3D" id="3.40.50.720">
    <property type="entry name" value="NAD(P)-binding Rossmann-like Domain"/>
    <property type="match status" value="1"/>
</dbReference>
<evidence type="ECO:0000256" key="3">
    <source>
        <dbReference type="ARBA" id="ARBA00011048"/>
    </source>
</evidence>
<dbReference type="InterPro" id="IPR013785">
    <property type="entry name" value="Aldolase_TIM"/>
</dbReference>
<dbReference type="GO" id="GO:0033543">
    <property type="term" value="P:fatty acid beta-oxidation, unsaturated, even number, reductase/isomerase pathway"/>
    <property type="evidence" value="ECO:0007669"/>
    <property type="project" value="TreeGrafter"/>
</dbReference>
<keyword evidence="5" id="KW-0288">FMN</keyword>
<comment type="cofactor">
    <cofactor evidence="2">
        <name>[4Fe-4S] cluster</name>
        <dbReference type="ChEBI" id="CHEBI:49883"/>
    </cofactor>
</comment>
<keyword evidence="8" id="KW-0408">Iron</keyword>
<dbReference type="PANTHER" id="PTHR42917">
    <property type="entry name" value="2,4-DIENOYL-COA REDUCTASE"/>
    <property type="match status" value="1"/>
</dbReference>
<dbReference type="SUPFAM" id="SSF51971">
    <property type="entry name" value="Nucleotide-binding domain"/>
    <property type="match status" value="1"/>
</dbReference>
<dbReference type="Proteomes" id="UP000494322">
    <property type="component" value="Unassembled WGS sequence"/>
</dbReference>
<dbReference type="SUPFAM" id="SSF51905">
    <property type="entry name" value="FAD/NAD(P)-binding domain"/>
    <property type="match status" value="1"/>
</dbReference>
<dbReference type="GO" id="GO:0046872">
    <property type="term" value="F:metal ion binding"/>
    <property type="evidence" value="ECO:0007669"/>
    <property type="project" value="UniProtKB-KW"/>
</dbReference>
<evidence type="ECO:0000256" key="8">
    <source>
        <dbReference type="ARBA" id="ARBA00023004"/>
    </source>
</evidence>
<dbReference type="SUPFAM" id="SSF51395">
    <property type="entry name" value="FMN-linked oxidoreductases"/>
    <property type="match status" value="1"/>
</dbReference>
<accession>A0A6J5IV08</accession>
<protein>
    <submittedName>
        <fullName evidence="12">2,4-dienoyl-CoA reductase</fullName>
    </submittedName>
</protein>
<evidence type="ECO:0000259" key="11">
    <source>
        <dbReference type="Pfam" id="PF07992"/>
    </source>
</evidence>
<dbReference type="InterPro" id="IPR051793">
    <property type="entry name" value="NADH:flavin_oxidoreductase"/>
</dbReference>
<evidence type="ECO:0000259" key="10">
    <source>
        <dbReference type="Pfam" id="PF00724"/>
    </source>
</evidence>
<dbReference type="PANTHER" id="PTHR42917:SF2">
    <property type="entry name" value="2,4-DIENOYL-COA REDUCTASE [(2E)-ENOYL-COA-PRODUCING]"/>
    <property type="match status" value="1"/>
</dbReference>
<dbReference type="AlphaFoldDB" id="A0A6J5IV08"/>
<keyword evidence="7" id="KW-0560">Oxidoreductase</keyword>
<dbReference type="PRINTS" id="PR00368">
    <property type="entry name" value="FADPNR"/>
</dbReference>
<gene>
    <name evidence="12" type="ORF">BCO9919_00462</name>
</gene>
<evidence type="ECO:0000256" key="5">
    <source>
        <dbReference type="ARBA" id="ARBA00022643"/>
    </source>
</evidence>
<evidence type="ECO:0000313" key="12">
    <source>
        <dbReference type="EMBL" id="CAB3962608.1"/>
    </source>
</evidence>
<feature type="domain" description="FAD/NAD(P)-binding" evidence="11">
    <location>
        <begin position="410"/>
        <end position="674"/>
    </location>
</feature>
<evidence type="ECO:0000256" key="4">
    <source>
        <dbReference type="ARBA" id="ARBA00022630"/>
    </source>
</evidence>
<keyword evidence="6" id="KW-0479">Metal-binding</keyword>